<keyword evidence="1" id="KW-0488">Methylation</keyword>
<dbReference type="InterPro" id="IPR000983">
    <property type="entry name" value="Bac_GSPG_pilin"/>
</dbReference>
<evidence type="ECO:0000256" key="1">
    <source>
        <dbReference type="ARBA" id="ARBA00022481"/>
    </source>
</evidence>
<protein>
    <submittedName>
        <fullName evidence="3">Type IV pilus assembly protein PilE</fullName>
    </submittedName>
</protein>
<dbReference type="RefSeq" id="WP_114803849.1">
    <property type="nucleotide sequence ID" value="NZ_QQAV01000008.1"/>
</dbReference>
<gene>
    <name evidence="3" type="ORF">DFR41_10848</name>
</gene>
<dbReference type="PRINTS" id="PR00813">
    <property type="entry name" value="BCTERIALGSPG"/>
</dbReference>
<feature type="transmembrane region" description="Helical" evidence="2">
    <location>
        <begin position="12"/>
        <end position="34"/>
    </location>
</feature>
<organism evidence="3 4">
    <name type="scientific">Pseudacidovorax intermedius</name>
    <dbReference type="NCBI Taxonomy" id="433924"/>
    <lineage>
        <taxon>Bacteria</taxon>
        <taxon>Pseudomonadati</taxon>
        <taxon>Pseudomonadota</taxon>
        <taxon>Betaproteobacteria</taxon>
        <taxon>Burkholderiales</taxon>
        <taxon>Comamonadaceae</taxon>
        <taxon>Pseudacidovorax</taxon>
    </lineage>
</organism>
<dbReference type="NCBIfam" id="TIGR02532">
    <property type="entry name" value="IV_pilin_GFxxxE"/>
    <property type="match status" value="1"/>
</dbReference>
<dbReference type="InterPro" id="IPR031982">
    <property type="entry name" value="PilE-like"/>
</dbReference>
<dbReference type="GO" id="GO:0015627">
    <property type="term" value="C:type II protein secretion system complex"/>
    <property type="evidence" value="ECO:0007669"/>
    <property type="project" value="InterPro"/>
</dbReference>
<dbReference type="InterPro" id="IPR012902">
    <property type="entry name" value="N_methyl_site"/>
</dbReference>
<sequence>MRFSTRRTRGFTLIEVMIVVAIVAILTAIALPSYRDYVLRGQMVDGTNGLATMQANMERYFQDNRQYSDVSSSVQSPCRTGSDISRTVGKFLISCDSTTASAYSIQAVSSALGGLTFKLDQAGKRSTYNLPSGWGADCANAWILKRGQTCPS</sequence>
<name>A0A370FCW1_9BURK</name>
<dbReference type="SUPFAM" id="SSF54523">
    <property type="entry name" value="Pili subunits"/>
    <property type="match status" value="1"/>
</dbReference>
<keyword evidence="2" id="KW-1133">Transmembrane helix</keyword>
<keyword evidence="4" id="KW-1185">Reference proteome</keyword>
<dbReference type="Pfam" id="PF07963">
    <property type="entry name" value="N_methyl"/>
    <property type="match status" value="1"/>
</dbReference>
<dbReference type="OrthoDB" id="8592370at2"/>
<reference evidence="3 4" key="1">
    <citation type="submission" date="2018-07" db="EMBL/GenBank/DDBJ databases">
        <title>Genomic Encyclopedia of Type Strains, Phase IV (KMG-IV): sequencing the most valuable type-strain genomes for metagenomic binning, comparative biology and taxonomic classification.</title>
        <authorList>
            <person name="Goeker M."/>
        </authorList>
    </citation>
    <scope>NUCLEOTIDE SEQUENCE [LARGE SCALE GENOMIC DNA]</scope>
    <source>
        <strain evidence="3 4">DSM 21352</strain>
    </source>
</reference>
<dbReference type="Proteomes" id="UP000255265">
    <property type="component" value="Unassembled WGS sequence"/>
</dbReference>
<dbReference type="GO" id="GO:0015628">
    <property type="term" value="P:protein secretion by the type II secretion system"/>
    <property type="evidence" value="ECO:0007669"/>
    <property type="project" value="InterPro"/>
</dbReference>
<dbReference type="GO" id="GO:0043683">
    <property type="term" value="P:type IV pilus assembly"/>
    <property type="evidence" value="ECO:0007669"/>
    <property type="project" value="InterPro"/>
</dbReference>
<evidence type="ECO:0000313" key="4">
    <source>
        <dbReference type="Proteomes" id="UP000255265"/>
    </source>
</evidence>
<keyword evidence="2" id="KW-0812">Transmembrane</keyword>
<dbReference type="InterPro" id="IPR045584">
    <property type="entry name" value="Pilin-like"/>
</dbReference>
<keyword evidence="2" id="KW-0472">Membrane</keyword>
<dbReference type="EMBL" id="QQAV01000008">
    <property type="protein sequence ID" value="RDI21924.1"/>
    <property type="molecule type" value="Genomic_DNA"/>
</dbReference>
<dbReference type="AlphaFoldDB" id="A0A370FCW1"/>
<dbReference type="Pfam" id="PF16732">
    <property type="entry name" value="ComP_DUS"/>
    <property type="match status" value="1"/>
</dbReference>
<proteinExistence type="predicted"/>
<dbReference type="PROSITE" id="PS00409">
    <property type="entry name" value="PROKAR_NTER_METHYL"/>
    <property type="match status" value="1"/>
</dbReference>
<dbReference type="Gene3D" id="3.30.700.10">
    <property type="entry name" value="Glycoprotein, Type 4 Pilin"/>
    <property type="match status" value="1"/>
</dbReference>
<accession>A0A370FCW1</accession>
<evidence type="ECO:0000313" key="3">
    <source>
        <dbReference type="EMBL" id="RDI21924.1"/>
    </source>
</evidence>
<evidence type="ECO:0000256" key="2">
    <source>
        <dbReference type="SAM" id="Phobius"/>
    </source>
</evidence>
<comment type="caution">
    <text evidence="3">The sequence shown here is derived from an EMBL/GenBank/DDBJ whole genome shotgun (WGS) entry which is preliminary data.</text>
</comment>